<dbReference type="Proteomes" id="UP000502706">
    <property type="component" value="Chromosome"/>
</dbReference>
<proteinExistence type="predicted"/>
<feature type="compositionally biased region" description="Basic residues" evidence="1">
    <location>
        <begin position="1"/>
        <end position="11"/>
    </location>
</feature>
<keyword evidence="2" id="KW-0472">Membrane</keyword>
<feature type="transmembrane region" description="Helical" evidence="2">
    <location>
        <begin position="438"/>
        <end position="464"/>
    </location>
</feature>
<keyword evidence="5" id="KW-1185">Reference proteome</keyword>
<dbReference type="Gene3D" id="3.40.710.10">
    <property type="entry name" value="DD-peptidase/beta-lactamase superfamily"/>
    <property type="match status" value="1"/>
</dbReference>
<feature type="compositionally biased region" description="Polar residues" evidence="1">
    <location>
        <begin position="267"/>
        <end position="285"/>
    </location>
</feature>
<evidence type="ECO:0000256" key="1">
    <source>
        <dbReference type="SAM" id="MobiDB-lite"/>
    </source>
</evidence>
<evidence type="ECO:0000313" key="5">
    <source>
        <dbReference type="Proteomes" id="UP000502706"/>
    </source>
</evidence>
<dbReference type="InterPro" id="IPR012338">
    <property type="entry name" value="Beta-lactam/transpept-like"/>
</dbReference>
<dbReference type="PANTHER" id="PTHR46825:SF9">
    <property type="entry name" value="BETA-LACTAMASE-RELATED DOMAIN-CONTAINING PROTEIN"/>
    <property type="match status" value="1"/>
</dbReference>
<dbReference type="AlphaFoldDB" id="A0A6G8PU21"/>
<sequence length="503" mass="54399">MGGARRRRRGAARGVPVGQRARARQAAGRGDLLLQLRHVPGRPRRGRRLGVPFARYVEENVTGPLGMESTTFDQPPVGELRERVATGYGVAGGEPVAGPFEYIDEAPAGSLSTTATDMARFMIAHLQDGRYGDARILEEATAREMHAKQFAGDERLDGMALGFYEQTVNGERVIEHGGNLFRFHALAAMVPERNVGIFVAYNSYGEGGDFAEYELLEAFFDRYYPATPPPAPEPSAEGTSGDAERVAGSYRSTRSNETGFEKVFSLPSPTSVTANEDGSITTSRVPTREDLTGPEQRWVQDGPMAFRAEGGDERLAFRRDGEGRVTYMSADADPTSAFEKMPFYESAGLHLPLLAGALAVFGLTALAWPAGALISRRYERRYRKPRGEPGGEPAKAARGARVARLLAWALCALALLFLGGMALLVSNEAQALFFDSPLLAAVLALPYPVAALAVGVVVCAALSWKRRYWGLFGRAHYSLVALAALTFVALLGYYNLLSLQLGA</sequence>
<dbReference type="PANTHER" id="PTHR46825">
    <property type="entry name" value="D-ALANYL-D-ALANINE-CARBOXYPEPTIDASE/ENDOPEPTIDASE AMPH"/>
    <property type="match status" value="1"/>
</dbReference>
<feature type="transmembrane region" description="Helical" evidence="2">
    <location>
        <begin position="349"/>
        <end position="374"/>
    </location>
</feature>
<feature type="region of interest" description="Disordered" evidence="1">
    <location>
        <begin position="226"/>
        <end position="295"/>
    </location>
</feature>
<feature type="transmembrane region" description="Helical" evidence="2">
    <location>
        <begin position="405"/>
        <end position="426"/>
    </location>
</feature>
<feature type="transmembrane region" description="Helical" evidence="2">
    <location>
        <begin position="476"/>
        <end position="496"/>
    </location>
</feature>
<dbReference type="InterPro" id="IPR050491">
    <property type="entry name" value="AmpC-like"/>
</dbReference>
<dbReference type="KEGG" id="rmar:GBA65_01770"/>
<gene>
    <name evidence="4" type="ORF">GBA65_01770</name>
</gene>
<dbReference type="EMBL" id="CP045121">
    <property type="protein sequence ID" value="QIN77441.1"/>
    <property type="molecule type" value="Genomic_DNA"/>
</dbReference>
<evidence type="ECO:0000259" key="3">
    <source>
        <dbReference type="Pfam" id="PF00144"/>
    </source>
</evidence>
<feature type="region of interest" description="Disordered" evidence="1">
    <location>
        <begin position="1"/>
        <end position="26"/>
    </location>
</feature>
<organism evidence="4 5">
    <name type="scientific">Rubrobacter marinus</name>
    <dbReference type="NCBI Taxonomy" id="2653852"/>
    <lineage>
        <taxon>Bacteria</taxon>
        <taxon>Bacillati</taxon>
        <taxon>Actinomycetota</taxon>
        <taxon>Rubrobacteria</taxon>
        <taxon>Rubrobacterales</taxon>
        <taxon>Rubrobacteraceae</taxon>
        <taxon>Rubrobacter</taxon>
    </lineage>
</organism>
<evidence type="ECO:0000313" key="4">
    <source>
        <dbReference type="EMBL" id="QIN77441.1"/>
    </source>
</evidence>
<reference evidence="4 5" key="1">
    <citation type="submission" date="2019-10" db="EMBL/GenBank/DDBJ databases">
        <title>Rubrobacter sp nov SCSIO 52915 isolated from a deep-sea sediment in the South China Sea.</title>
        <authorList>
            <person name="Chen R.W."/>
        </authorList>
    </citation>
    <scope>NUCLEOTIDE SEQUENCE [LARGE SCALE GENOMIC DNA]</scope>
    <source>
        <strain evidence="4 5">SCSIO 52915</strain>
    </source>
</reference>
<protein>
    <submittedName>
        <fullName evidence="4">Serine hydrolase</fullName>
    </submittedName>
</protein>
<name>A0A6G8PU21_9ACTN</name>
<keyword evidence="2" id="KW-1133">Transmembrane helix</keyword>
<dbReference type="SUPFAM" id="SSF56601">
    <property type="entry name" value="beta-lactamase/transpeptidase-like"/>
    <property type="match status" value="1"/>
</dbReference>
<evidence type="ECO:0000256" key="2">
    <source>
        <dbReference type="SAM" id="Phobius"/>
    </source>
</evidence>
<accession>A0A6G8PU21</accession>
<dbReference type="GO" id="GO:0016787">
    <property type="term" value="F:hydrolase activity"/>
    <property type="evidence" value="ECO:0007669"/>
    <property type="project" value="UniProtKB-KW"/>
</dbReference>
<feature type="domain" description="Beta-lactamase-related" evidence="3">
    <location>
        <begin position="47"/>
        <end position="212"/>
    </location>
</feature>
<dbReference type="Pfam" id="PF00144">
    <property type="entry name" value="Beta-lactamase"/>
    <property type="match status" value="1"/>
</dbReference>
<feature type="compositionally biased region" description="Low complexity" evidence="1">
    <location>
        <begin position="12"/>
        <end position="26"/>
    </location>
</feature>
<keyword evidence="2" id="KW-0812">Transmembrane</keyword>
<keyword evidence="4" id="KW-0378">Hydrolase</keyword>
<dbReference type="InterPro" id="IPR001466">
    <property type="entry name" value="Beta-lactam-related"/>
</dbReference>